<comment type="caution">
    <text evidence="2">The sequence shown here is derived from an EMBL/GenBank/DDBJ whole genome shotgun (WGS) entry which is preliminary data.</text>
</comment>
<dbReference type="InterPro" id="IPR001509">
    <property type="entry name" value="Epimerase_deHydtase"/>
</dbReference>
<dbReference type="EMBL" id="JAKLMC020000027">
    <property type="protein sequence ID" value="KAK5950373.1"/>
    <property type="molecule type" value="Genomic_DNA"/>
</dbReference>
<dbReference type="SUPFAM" id="SSF51735">
    <property type="entry name" value="NAD(P)-binding Rossmann-fold domains"/>
    <property type="match status" value="1"/>
</dbReference>
<accession>A0AAN8EAS7</accession>
<dbReference type="InterPro" id="IPR036291">
    <property type="entry name" value="NAD(P)-bd_dom_sf"/>
</dbReference>
<reference evidence="2 3" key="1">
    <citation type="submission" date="2022-12" db="EMBL/GenBank/DDBJ databases">
        <title>Genomic features and morphological characterization of a novel Knufia sp. strain isolated from spacecraft assembly facility.</title>
        <authorList>
            <person name="Teixeira M."/>
            <person name="Chander A.M."/>
            <person name="Stajich J.E."/>
            <person name="Venkateswaran K."/>
        </authorList>
    </citation>
    <scope>NUCLEOTIDE SEQUENCE [LARGE SCALE GENOMIC DNA]</scope>
    <source>
        <strain evidence="2 3">FJI-L2-BK-P2</strain>
    </source>
</reference>
<keyword evidence="3" id="KW-1185">Reference proteome</keyword>
<dbReference type="GO" id="GO:0004029">
    <property type="term" value="F:aldehyde dehydrogenase (NAD+) activity"/>
    <property type="evidence" value="ECO:0007669"/>
    <property type="project" value="TreeGrafter"/>
</dbReference>
<dbReference type="GO" id="GO:0005737">
    <property type="term" value="C:cytoplasm"/>
    <property type="evidence" value="ECO:0007669"/>
    <property type="project" value="TreeGrafter"/>
</dbReference>
<dbReference type="InterPro" id="IPR051783">
    <property type="entry name" value="NAD(P)-dependent_oxidoreduct"/>
</dbReference>
<organism evidence="2 3">
    <name type="scientific">Knufia fluminis</name>
    <dbReference type="NCBI Taxonomy" id="191047"/>
    <lineage>
        <taxon>Eukaryota</taxon>
        <taxon>Fungi</taxon>
        <taxon>Dikarya</taxon>
        <taxon>Ascomycota</taxon>
        <taxon>Pezizomycotina</taxon>
        <taxon>Eurotiomycetes</taxon>
        <taxon>Chaetothyriomycetidae</taxon>
        <taxon>Chaetothyriales</taxon>
        <taxon>Trichomeriaceae</taxon>
        <taxon>Knufia</taxon>
    </lineage>
</organism>
<gene>
    <name evidence="2" type="ORF">OHC33_008592</name>
</gene>
<feature type="domain" description="NAD-dependent epimerase/dehydratase" evidence="1">
    <location>
        <begin position="5"/>
        <end position="235"/>
    </location>
</feature>
<dbReference type="Pfam" id="PF01370">
    <property type="entry name" value="Epimerase"/>
    <property type="match status" value="1"/>
</dbReference>
<name>A0AAN8EAS7_9EURO</name>
<protein>
    <recommendedName>
        <fullName evidence="1">NAD-dependent epimerase/dehydratase domain-containing protein</fullName>
    </recommendedName>
</protein>
<dbReference type="Proteomes" id="UP001316803">
    <property type="component" value="Unassembled WGS sequence"/>
</dbReference>
<evidence type="ECO:0000313" key="3">
    <source>
        <dbReference type="Proteomes" id="UP001316803"/>
    </source>
</evidence>
<sequence>MLHNVLLTGASGYLGGSLLARLAAADLPPYDKLYALIRSKNQAQAVRQCSNATPLTCDVKDEAAIHETIIGNEITVVLFLIDASSSVSQTHMIKALADVKAKTGKDVHFIHTSGAKLFSSHAGAPTDRALFDDEQGLHEIHKQQKAAIPAAHPAVQANVTIIELAESLGVYAYVFVPCIVYGEGEGFGNRISIQTVAICRAAQALRRVYSVDEGRPTWPVCHITDNTNLYLSLLRGMLSGSGPPPPHGRNGYYLAASGAVTWLDLYAAVARALTKRGVVDDDTIEPATPEVLKKMAAALGCPEEMVALQLGGW</sequence>
<dbReference type="PANTHER" id="PTHR48079">
    <property type="entry name" value="PROTEIN YEEZ"/>
    <property type="match status" value="1"/>
</dbReference>
<evidence type="ECO:0000313" key="2">
    <source>
        <dbReference type="EMBL" id="KAK5950373.1"/>
    </source>
</evidence>
<proteinExistence type="predicted"/>
<dbReference type="PANTHER" id="PTHR48079:SF6">
    <property type="entry name" value="NAD(P)-BINDING DOMAIN-CONTAINING PROTEIN-RELATED"/>
    <property type="match status" value="1"/>
</dbReference>
<dbReference type="Gene3D" id="3.40.50.720">
    <property type="entry name" value="NAD(P)-binding Rossmann-like Domain"/>
    <property type="match status" value="1"/>
</dbReference>
<evidence type="ECO:0000259" key="1">
    <source>
        <dbReference type="Pfam" id="PF01370"/>
    </source>
</evidence>
<dbReference type="AlphaFoldDB" id="A0AAN8EAS7"/>